<feature type="domain" description="Strictosidine synthase conserved region" evidence="4">
    <location>
        <begin position="153"/>
        <end position="239"/>
    </location>
</feature>
<proteinExistence type="inferred from homology"/>
<dbReference type="EMBL" id="JAQNDN010000029">
    <property type="protein sequence ID" value="MDC0676056.1"/>
    <property type="molecule type" value="Genomic_DNA"/>
</dbReference>
<keyword evidence="2" id="KW-0597">Phosphoprotein</keyword>
<evidence type="ECO:0000256" key="3">
    <source>
        <dbReference type="ARBA" id="ARBA00023180"/>
    </source>
</evidence>
<accession>A0ABT5BT04</accession>
<evidence type="ECO:0000313" key="5">
    <source>
        <dbReference type="EMBL" id="MDC0676056.1"/>
    </source>
</evidence>
<dbReference type="InterPro" id="IPR018119">
    <property type="entry name" value="Strictosidine_synth_cons-reg"/>
</dbReference>
<gene>
    <name evidence="5" type="ORF">POL58_50460</name>
</gene>
<keyword evidence="3" id="KW-0325">Glycoprotein</keyword>
<protein>
    <submittedName>
        <fullName evidence="5">SMP-30/gluconolactonase/LRE family protein</fullName>
    </submittedName>
</protein>
<dbReference type="Pfam" id="PF20067">
    <property type="entry name" value="SSL_N"/>
    <property type="match status" value="1"/>
</dbReference>
<evidence type="ECO:0000256" key="1">
    <source>
        <dbReference type="ARBA" id="ARBA00009191"/>
    </source>
</evidence>
<organism evidence="5 6">
    <name type="scientific">Nannocystis radixulma</name>
    <dbReference type="NCBI Taxonomy" id="2995305"/>
    <lineage>
        <taxon>Bacteria</taxon>
        <taxon>Pseudomonadati</taxon>
        <taxon>Myxococcota</taxon>
        <taxon>Polyangia</taxon>
        <taxon>Nannocystales</taxon>
        <taxon>Nannocystaceae</taxon>
        <taxon>Nannocystis</taxon>
    </lineage>
</organism>
<dbReference type="SUPFAM" id="SSF63829">
    <property type="entry name" value="Calcium-dependent phosphotriesterase"/>
    <property type="match status" value="1"/>
</dbReference>
<dbReference type="PANTHER" id="PTHR10426">
    <property type="entry name" value="STRICTOSIDINE SYNTHASE-RELATED"/>
    <property type="match status" value="1"/>
</dbReference>
<keyword evidence="6" id="KW-1185">Reference proteome</keyword>
<comment type="similarity">
    <text evidence="1">Belongs to the strictosidine synthase family.</text>
</comment>
<dbReference type="Proteomes" id="UP001217838">
    <property type="component" value="Unassembled WGS sequence"/>
</dbReference>
<evidence type="ECO:0000256" key="2">
    <source>
        <dbReference type="ARBA" id="ARBA00022553"/>
    </source>
</evidence>
<evidence type="ECO:0000259" key="4">
    <source>
        <dbReference type="Pfam" id="PF03088"/>
    </source>
</evidence>
<dbReference type="PANTHER" id="PTHR10426:SF88">
    <property type="entry name" value="ADIPOCYTE PLASMA MEMBRANE-ASSOCIATED PROTEIN HEMOMUCIN-RELATED"/>
    <property type="match status" value="1"/>
</dbReference>
<dbReference type="InterPro" id="IPR011042">
    <property type="entry name" value="6-blade_b-propeller_TolB-like"/>
</dbReference>
<sequence>MAISMKLLLRLVLLLVLGLGLFAAYLALAPAPIDPVAWDPPVAPEMTGPLAPNQRMAGATLLAAGKIDGPEDVETDAQGRVYGGTNAGEVLRLDGEAIEVFANTGGRPLGLDFAPSGALIVADAKKGLLSISPEGQVETLVDTVDGVRLGFTDDVAVAQDGTVYFTDASDKFGFGDHMLDLLEGRPHGRLIKYDPQTKTSTVLAKDLYFANGVALSRDESYVAVNETYRYRISRHWLKGDKAGTTDVLIEGLPGFPDGVAQSGRGTFWIAMFTVRNPAGDFLAPRPFLKKMVANLPRALWPKPAPYGLAIEIDETGKVLQSLHDPSGESVHQVTSVHERDGALYLGHLHRDRVSKVAL</sequence>
<comment type="caution">
    <text evidence="5">The sequence shown here is derived from an EMBL/GenBank/DDBJ whole genome shotgun (WGS) entry which is preliminary data.</text>
</comment>
<reference evidence="5 6" key="1">
    <citation type="submission" date="2022-11" db="EMBL/GenBank/DDBJ databases">
        <title>Minimal conservation of predation-associated metabolite biosynthetic gene clusters underscores biosynthetic potential of Myxococcota including descriptions for ten novel species: Archangium lansinium sp. nov., Myxococcus landrumus sp. nov., Nannocystis bai.</title>
        <authorList>
            <person name="Ahearne A."/>
            <person name="Stevens C."/>
            <person name="Dowd S."/>
        </authorList>
    </citation>
    <scope>NUCLEOTIDE SEQUENCE [LARGE SCALE GENOMIC DNA]</scope>
    <source>
        <strain evidence="5 6">NCELM</strain>
    </source>
</reference>
<evidence type="ECO:0000313" key="6">
    <source>
        <dbReference type="Proteomes" id="UP001217838"/>
    </source>
</evidence>
<dbReference type="Gene3D" id="2.120.10.30">
    <property type="entry name" value="TolB, C-terminal domain"/>
    <property type="match status" value="1"/>
</dbReference>
<name>A0ABT5BT04_9BACT</name>
<dbReference type="Pfam" id="PF03088">
    <property type="entry name" value="Str_synth"/>
    <property type="match status" value="1"/>
</dbReference>